<feature type="transmembrane region" description="Helical" evidence="1">
    <location>
        <begin position="33"/>
        <end position="50"/>
    </location>
</feature>
<keyword evidence="1" id="KW-1133">Transmembrane helix</keyword>
<comment type="caution">
    <text evidence="2">The sequence shown here is derived from an EMBL/GenBank/DDBJ whole genome shotgun (WGS) entry which is preliminary data.</text>
</comment>
<accession>A0A369LL06</accession>
<dbReference type="PANTHER" id="PTHR37309">
    <property type="entry name" value="SLR0284 PROTEIN"/>
    <property type="match status" value="1"/>
</dbReference>
<dbReference type="Pfam" id="PF04020">
    <property type="entry name" value="Phage_holin_4_2"/>
    <property type="match status" value="1"/>
</dbReference>
<evidence type="ECO:0000313" key="2">
    <source>
        <dbReference type="EMBL" id="RDB59854.1"/>
    </source>
</evidence>
<evidence type="ECO:0000313" key="3">
    <source>
        <dbReference type="Proteomes" id="UP000253975"/>
    </source>
</evidence>
<gene>
    <name evidence="2" type="ORF">C1881_04045</name>
</gene>
<dbReference type="InterPro" id="IPR007165">
    <property type="entry name" value="Phage_holin_4_2"/>
</dbReference>
<dbReference type="Proteomes" id="UP000253975">
    <property type="component" value="Unassembled WGS sequence"/>
</dbReference>
<feature type="transmembrane region" description="Helical" evidence="1">
    <location>
        <begin position="57"/>
        <end position="81"/>
    </location>
</feature>
<sequence>MNFIVRWLITALAVAFTVWLVPGIGFATAGNSVIDVVAFAIVLALLNMAVKPILQALSLPITVLTFGLFYLVVNTAMLYLASGISDGLFGVDFYIASFGSAFIASIVISIASSILNSIIE</sequence>
<keyword evidence="1" id="KW-0472">Membrane</keyword>
<proteinExistence type="predicted"/>
<evidence type="ECO:0000256" key="1">
    <source>
        <dbReference type="SAM" id="Phobius"/>
    </source>
</evidence>
<keyword evidence="1" id="KW-0812">Transmembrane</keyword>
<feature type="transmembrane region" description="Helical" evidence="1">
    <location>
        <begin position="93"/>
        <end position="115"/>
    </location>
</feature>
<dbReference type="AlphaFoldDB" id="A0A369LL06"/>
<dbReference type="PANTHER" id="PTHR37309:SF1">
    <property type="entry name" value="SLR0284 PROTEIN"/>
    <property type="match status" value="1"/>
</dbReference>
<dbReference type="EMBL" id="PPTO01000004">
    <property type="protein sequence ID" value="RDB59854.1"/>
    <property type="molecule type" value="Genomic_DNA"/>
</dbReference>
<evidence type="ECO:0008006" key="4">
    <source>
        <dbReference type="Google" id="ProtNLM"/>
    </source>
</evidence>
<reference evidence="2 3" key="1">
    <citation type="journal article" date="2018" name="Elife">
        <title>Discovery and characterization of a prevalent human gut bacterial enzyme sufficient for the inactivation of a family of plant toxins.</title>
        <authorList>
            <person name="Koppel N."/>
            <person name="Bisanz J.E."/>
            <person name="Pandelia M.E."/>
            <person name="Turnbaugh P.J."/>
            <person name="Balskus E.P."/>
        </authorList>
    </citation>
    <scope>NUCLEOTIDE SEQUENCE [LARGE SCALE GENOMIC DNA]</scope>
    <source>
        <strain evidence="2 3">OB21 GAM31</strain>
    </source>
</reference>
<feature type="transmembrane region" description="Helical" evidence="1">
    <location>
        <begin position="7"/>
        <end position="27"/>
    </location>
</feature>
<dbReference type="RefSeq" id="WP_114615246.1">
    <property type="nucleotide sequence ID" value="NZ_JAWQDC010000014.1"/>
</dbReference>
<protein>
    <recommendedName>
        <fullName evidence="4">Phage holin family protein</fullName>
    </recommendedName>
</protein>
<organism evidence="2 3">
    <name type="scientific">Slackia isoflavoniconvertens</name>
    <dbReference type="NCBI Taxonomy" id="572010"/>
    <lineage>
        <taxon>Bacteria</taxon>
        <taxon>Bacillati</taxon>
        <taxon>Actinomycetota</taxon>
        <taxon>Coriobacteriia</taxon>
        <taxon>Eggerthellales</taxon>
        <taxon>Eggerthellaceae</taxon>
        <taxon>Slackia</taxon>
    </lineage>
</organism>
<name>A0A369LL06_9ACTN</name>